<dbReference type="RefSeq" id="WP_245622162.1">
    <property type="nucleotide sequence ID" value="NZ_LKST01000003.1"/>
</dbReference>
<keyword evidence="3" id="KW-1185">Reference proteome</keyword>
<name>A0A0Q0TX64_9CORY</name>
<sequence length="145" mass="16826">MDIAQWFVAWAEESEDADLTPLKLQKLLYYAKGVFMNNSGDVSLFPEPMQAWAHGPVVPDVYHELKSFGKNPIDPDKFVSDNFNWDRFAVVEDSLVETWQKYAVYSAWALRNKTHRELPWIRGFTGGDRNSEITDADLKEFFCQQ</sequence>
<feature type="domain" description="Antitoxin SocA-like Panacea" evidence="1">
    <location>
        <begin position="24"/>
        <end position="120"/>
    </location>
</feature>
<proteinExistence type="predicted"/>
<dbReference type="AlphaFoldDB" id="A0A0Q0TX64"/>
<evidence type="ECO:0000313" key="3">
    <source>
        <dbReference type="Proteomes" id="UP000050517"/>
    </source>
</evidence>
<dbReference type="EMBL" id="LKST01000003">
    <property type="protein sequence ID" value="KQB83568.1"/>
    <property type="molecule type" value="Genomic_DNA"/>
</dbReference>
<protein>
    <recommendedName>
        <fullName evidence="1">Antitoxin SocA-like Panacea domain-containing protein</fullName>
    </recommendedName>
</protein>
<evidence type="ECO:0000259" key="1">
    <source>
        <dbReference type="Pfam" id="PF13274"/>
    </source>
</evidence>
<comment type="caution">
    <text evidence="2">The sequence shown here is derived from an EMBL/GenBank/DDBJ whole genome shotgun (WGS) entry which is preliminary data.</text>
</comment>
<dbReference type="PATRIC" id="fig|1544416.3.peg.1643"/>
<dbReference type="InterPro" id="IPR025272">
    <property type="entry name" value="SocA_Panacea"/>
</dbReference>
<reference evidence="2 3" key="1">
    <citation type="submission" date="2015-10" db="EMBL/GenBank/DDBJ databases">
        <title>Corynebacteirum lowii and Corynebacterium oculi species nova, derived from human clinical disease and and emended description of Corynebacterium mastiditis.</title>
        <authorList>
            <person name="Bernard K."/>
            <person name="Pacheco A.L."/>
            <person name="Mcdougall C."/>
            <person name="Burtx T."/>
            <person name="Weibe D."/>
            <person name="Tyler S."/>
            <person name="Olson A.B."/>
            <person name="Cnockaert M."/>
            <person name="Eguchi H."/>
            <person name="Kuwahara T."/>
            <person name="Nakayama-Imaohji H."/>
            <person name="Boudewijins M."/>
            <person name="Van Hoecke F."/>
            <person name="Bernier A.-M."/>
            <person name="Vandamme P."/>
        </authorList>
    </citation>
    <scope>NUCLEOTIDE SEQUENCE [LARGE SCALE GENOMIC DNA]</scope>
    <source>
        <strain evidence="2 3">NML 130210</strain>
    </source>
</reference>
<organism evidence="2 3">
    <name type="scientific">Corynebacterium oculi</name>
    <dbReference type="NCBI Taxonomy" id="1544416"/>
    <lineage>
        <taxon>Bacteria</taxon>
        <taxon>Bacillati</taxon>
        <taxon>Actinomycetota</taxon>
        <taxon>Actinomycetes</taxon>
        <taxon>Mycobacteriales</taxon>
        <taxon>Corynebacteriaceae</taxon>
        <taxon>Corynebacterium</taxon>
    </lineage>
</organism>
<accession>A0A0Q0TX64</accession>
<dbReference type="Pfam" id="PF13274">
    <property type="entry name" value="SocA_Panacea"/>
    <property type="match status" value="1"/>
</dbReference>
<dbReference type="STRING" id="1544416.Cocul_01638"/>
<gene>
    <name evidence="2" type="ORF">Cocul_01638</name>
</gene>
<dbReference type="Proteomes" id="UP000050517">
    <property type="component" value="Unassembled WGS sequence"/>
</dbReference>
<evidence type="ECO:0000313" key="2">
    <source>
        <dbReference type="EMBL" id="KQB83568.1"/>
    </source>
</evidence>